<feature type="compositionally biased region" description="Polar residues" evidence="1">
    <location>
        <begin position="56"/>
        <end position="71"/>
    </location>
</feature>
<gene>
    <name evidence="2" type="ORF">HAX54_020540</name>
</gene>
<evidence type="ECO:0000313" key="2">
    <source>
        <dbReference type="EMBL" id="MCE5166493.1"/>
    </source>
</evidence>
<comment type="caution">
    <text evidence="2">The sequence shown here is derived from an EMBL/GenBank/DDBJ whole genome shotgun (WGS) entry which is preliminary data.</text>
</comment>
<reference evidence="2 3" key="1">
    <citation type="journal article" date="2021" name="BMC Genomics">
        <title>Datura genome reveals duplications of psychoactive alkaloid biosynthetic genes and high mutation rate following tissue culture.</title>
        <authorList>
            <person name="Rajewski A."/>
            <person name="Carter-House D."/>
            <person name="Stajich J."/>
            <person name="Litt A."/>
        </authorList>
    </citation>
    <scope>NUCLEOTIDE SEQUENCE [LARGE SCALE GENOMIC DNA]</scope>
    <source>
        <strain evidence="2">AR-01</strain>
    </source>
</reference>
<feature type="region of interest" description="Disordered" evidence="1">
    <location>
        <begin position="56"/>
        <end position="78"/>
    </location>
</feature>
<evidence type="ECO:0000313" key="3">
    <source>
        <dbReference type="Proteomes" id="UP000823775"/>
    </source>
</evidence>
<proteinExistence type="predicted"/>
<keyword evidence="3" id="KW-1185">Reference proteome</keyword>
<dbReference type="EMBL" id="JACEIK010024763">
    <property type="protein sequence ID" value="MCE5166493.1"/>
    <property type="molecule type" value="Genomic_DNA"/>
</dbReference>
<organism evidence="2 3">
    <name type="scientific">Datura stramonium</name>
    <name type="common">Jimsonweed</name>
    <name type="synonym">Common thornapple</name>
    <dbReference type="NCBI Taxonomy" id="4076"/>
    <lineage>
        <taxon>Eukaryota</taxon>
        <taxon>Viridiplantae</taxon>
        <taxon>Streptophyta</taxon>
        <taxon>Embryophyta</taxon>
        <taxon>Tracheophyta</taxon>
        <taxon>Spermatophyta</taxon>
        <taxon>Magnoliopsida</taxon>
        <taxon>eudicotyledons</taxon>
        <taxon>Gunneridae</taxon>
        <taxon>Pentapetalae</taxon>
        <taxon>asterids</taxon>
        <taxon>lamiids</taxon>
        <taxon>Solanales</taxon>
        <taxon>Solanaceae</taxon>
        <taxon>Solanoideae</taxon>
        <taxon>Datureae</taxon>
        <taxon>Datura</taxon>
    </lineage>
</organism>
<sequence length="78" mass="8607">MEVENVQPTVTASPSFHMACMTELMEKVVAHILHMLAQGKSTLFLPSISWHIDSGTGNHMTDDTSQLSNISPLHFPTE</sequence>
<protein>
    <submittedName>
        <fullName evidence="2">Uncharacterized protein</fullName>
    </submittedName>
</protein>
<accession>A0ABS8Y763</accession>
<dbReference type="Proteomes" id="UP000823775">
    <property type="component" value="Unassembled WGS sequence"/>
</dbReference>
<evidence type="ECO:0000256" key="1">
    <source>
        <dbReference type="SAM" id="MobiDB-lite"/>
    </source>
</evidence>
<name>A0ABS8Y763_DATST</name>
<feature type="non-terminal residue" evidence="2">
    <location>
        <position position="78"/>
    </location>
</feature>